<reference evidence="1" key="1">
    <citation type="submission" date="2022-09" db="EMBL/GenBank/DDBJ databases">
        <title>Intensive care unit water sources are persistently colonized with multi-drug resistant bacteria and are the site of extensive horizontal gene transfer of antibiotic resistance genes.</title>
        <authorList>
            <person name="Diorio-Toth L."/>
        </authorList>
    </citation>
    <scope>NUCLEOTIDE SEQUENCE</scope>
    <source>
        <strain evidence="1">GD03863</strain>
    </source>
</reference>
<evidence type="ECO:0000313" key="2">
    <source>
        <dbReference type="Proteomes" id="UP001161137"/>
    </source>
</evidence>
<gene>
    <name evidence="1" type="ORF">N5D41_09890</name>
</gene>
<dbReference type="RefSeq" id="WP_239331133.1">
    <property type="nucleotide sequence ID" value="NZ_JAOCDH010000009.1"/>
</dbReference>
<accession>A0AA42ILV7</accession>
<dbReference type="AlphaFoldDB" id="A0AA42ILV7"/>
<organism evidence="1 2">
    <name type="scientific">Ectopseudomonas toyotomiensis</name>
    <dbReference type="NCBI Taxonomy" id="554344"/>
    <lineage>
        <taxon>Bacteria</taxon>
        <taxon>Pseudomonadati</taxon>
        <taxon>Pseudomonadota</taxon>
        <taxon>Gammaproteobacteria</taxon>
        <taxon>Pseudomonadales</taxon>
        <taxon>Pseudomonadaceae</taxon>
        <taxon>Ectopseudomonas</taxon>
    </lineage>
</organism>
<sequence length="263" mass="29797">MWNNIKIHYYKLMSSLRSRAIYPDDIDVDVQAFFAKPSKLKVAVIDDSDFPWTQTLESKGHSVNIFSDYHKTSTKTARKKLQAYNLSGFDIIFCDIEGVGATAYPGSEGVGVIQDIRELNPLHVIVAFTGSPARLLDPKTGKNLTAVDAVFQRDWGVDDFLLNFNSIMKIFIEPKQRWKFIRARLVHLDFNESKIRLAQQAFTQNVLFLKYLGERTNISKSEIQKIILASERNVDIRGVVDVAGISVKAINIASSLFIFNSFK</sequence>
<protein>
    <submittedName>
        <fullName evidence="1">Uncharacterized protein</fullName>
    </submittedName>
</protein>
<name>A0AA42ILV7_9GAMM</name>
<dbReference type="Proteomes" id="UP001161137">
    <property type="component" value="Unassembled WGS sequence"/>
</dbReference>
<evidence type="ECO:0000313" key="1">
    <source>
        <dbReference type="EMBL" id="MDH0701799.1"/>
    </source>
</evidence>
<dbReference type="EMBL" id="JAOCDH010000009">
    <property type="protein sequence ID" value="MDH0701799.1"/>
    <property type="molecule type" value="Genomic_DNA"/>
</dbReference>
<dbReference type="Gene3D" id="3.40.50.2300">
    <property type="match status" value="1"/>
</dbReference>
<comment type="caution">
    <text evidence="1">The sequence shown here is derived from an EMBL/GenBank/DDBJ whole genome shotgun (WGS) entry which is preliminary data.</text>
</comment>
<proteinExistence type="predicted"/>